<feature type="region of interest" description="Disordered" evidence="1">
    <location>
        <begin position="1"/>
        <end position="23"/>
    </location>
</feature>
<reference evidence="2 3" key="1">
    <citation type="submission" date="2023-06" db="EMBL/GenBank/DDBJ databases">
        <authorList>
            <person name="Oyuntsetseg B."/>
            <person name="Kim S.B."/>
        </authorList>
    </citation>
    <scope>NUCLEOTIDE SEQUENCE [LARGE SCALE GENOMIC DNA]</scope>
    <source>
        <strain evidence="2 3">2-15</strain>
    </source>
</reference>
<dbReference type="KEGG" id="acab:QRX50_23260"/>
<proteinExistence type="predicted"/>
<evidence type="ECO:0000256" key="1">
    <source>
        <dbReference type="SAM" id="MobiDB-lite"/>
    </source>
</evidence>
<dbReference type="Proteomes" id="UP001236014">
    <property type="component" value="Chromosome"/>
</dbReference>
<sequence length="167" mass="18783">MRFRCTLERPSSSSPTSEMSISSDVDDDYESLVMTACGLLADTDCRFHIQGFDSVEWPVDVAYDLSVFMEQLPDLLARIRLRSNAELDMYSQGIERTLKFIAKADLVEIHCLSRTDWVPNPSVEIMNKKYLEEMLSRLAVDFAISLAAIGSPIARFQPFSSWVSGSA</sequence>
<protein>
    <submittedName>
        <fullName evidence="2">Uncharacterized protein</fullName>
    </submittedName>
</protein>
<evidence type="ECO:0000313" key="2">
    <source>
        <dbReference type="EMBL" id="WIX83465.1"/>
    </source>
</evidence>
<accession>A0A9Y2IN88</accession>
<dbReference type="AlphaFoldDB" id="A0A9Y2IN88"/>
<dbReference type="EMBL" id="CP127294">
    <property type="protein sequence ID" value="WIX83465.1"/>
    <property type="molecule type" value="Genomic_DNA"/>
</dbReference>
<keyword evidence="3" id="KW-1185">Reference proteome</keyword>
<dbReference type="RefSeq" id="WP_285974015.1">
    <property type="nucleotide sequence ID" value="NZ_CP127294.1"/>
</dbReference>
<gene>
    <name evidence="2" type="ORF">QRX50_23260</name>
</gene>
<feature type="compositionally biased region" description="Low complexity" evidence="1">
    <location>
        <begin position="11"/>
        <end position="23"/>
    </location>
</feature>
<organism evidence="2 3">
    <name type="scientific">Amycolatopsis carbonis</name>
    <dbReference type="NCBI Taxonomy" id="715471"/>
    <lineage>
        <taxon>Bacteria</taxon>
        <taxon>Bacillati</taxon>
        <taxon>Actinomycetota</taxon>
        <taxon>Actinomycetes</taxon>
        <taxon>Pseudonocardiales</taxon>
        <taxon>Pseudonocardiaceae</taxon>
        <taxon>Amycolatopsis</taxon>
    </lineage>
</organism>
<name>A0A9Y2IN88_9PSEU</name>
<evidence type="ECO:0000313" key="3">
    <source>
        <dbReference type="Proteomes" id="UP001236014"/>
    </source>
</evidence>